<protein>
    <submittedName>
        <fullName evidence="6">(spotted green pufferfish) hypothetical protein</fullName>
    </submittedName>
</protein>
<dbReference type="PANTHER" id="PTHR14091">
    <property type="entry name" value="PERIODIC TRYPTOPHAN PROTEIN 1"/>
    <property type="match status" value="1"/>
</dbReference>
<accession>Q4RHR1</accession>
<dbReference type="InterPro" id="IPR015943">
    <property type="entry name" value="WD40/YVTN_repeat-like_dom_sf"/>
</dbReference>
<name>Q4RHR1_TETNG</name>
<dbReference type="SUPFAM" id="SSF50978">
    <property type="entry name" value="WD40 repeat-like"/>
    <property type="match status" value="1"/>
</dbReference>
<dbReference type="InterPro" id="IPR001680">
    <property type="entry name" value="WD40_rpt"/>
</dbReference>
<dbReference type="EMBL" id="CAAE01015045">
    <property type="protein sequence ID" value="CAG12071.1"/>
    <property type="molecule type" value="Genomic_DNA"/>
</dbReference>
<dbReference type="PRINTS" id="PR00320">
    <property type="entry name" value="GPROTEINBRPT"/>
</dbReference>
<dbReference type="InterPro" id="IPR036322">
    <property type="entry name" value="WD40_repeat_dom_sf"/>
</dbReference>
<dbReference type="Pfam" id="PF00400">
    <property type="entry name" value="WD40"/>
    <property type="match status" value="3"/>
</dbReference>
<dbReference type="PROSITE" id="PS50294">
    <property type="entry name" value="WD_REPEATS_REGION"/>
    <property type="match status" value="1"/>
</dbReference>
<feature type="non-terminal residue" evidence="6">
    <location>
        <position position="550"/>
    </location>
</feature>
<evidence type="ECO:0000256" key="2">
    <source>
        <dbReference type="ARBA" id="ARBA00022574"/>
    </source>
</evidence>
<feature type="repeat" description="WD" evidence="4">
    <location>
        <begin position="325"/>
        <end position="367"/>
    </location>
</feature>
<reference evidence="6" key="2">
    <citation type="submission" date="2004-02" db="EMBL/GenBank/DDBJ databases">
        <authorList>
            <consortium name="Genoscope"/>
            <consortium name="Whitehead Institute Centre for Genome Research"/>
        </authorList>
    </citation>
    <scope>NUCLEOTIDE SEQUENCE</scope>
</reference>
<dbReference type="PANTHER" id="PTHR14091:SF0">
    <property type="entry name" value="PERIODIC TRYPTOPHAN PROTEIN 1 HOMOLOG"/>
    <property type="match status" value="1"/>
</dbReference>
<dbReference type="InterPro" id="IPR020472">
    <property type="entry name" value="WD40_PAC1"/>
</dbReference>
<comment type="caution">
    <text evidence="6">The sequence shown here is derived from an EMBL/GenBank/DDBJ whole genome shotgun (WGS) entry which is preliminary data.</text>
</comment>
<keyword evidence="3" id="KW-0677">Repeat</keyword>
<dbReference type="AlphaFoldDB" id="Q4RHR1"/>
<proteinExistence type="predicted"/>
<feature type="non-terminal residue" evidence="6">
    <location>
        <position position="1"/>
    </location>
</feature>
<gene>
    <name evidence="6" type="ORF">GSTENG00034213001</name>
</gene>
<feature type="compositionally biased region" description="Basic and acidic residues" evidence="5">
    <location>
        <begin position="37"/>
        <end position="49"/>
    </location>
</feature>
<dbReference type="GO" id="GO:0006364">
    <property type="term" value="P:rRNA processing"/>
    <property type="evidence" value="ECO:0007669"/>
    <property type="project" value="InterPro"/>
</dbReference>
<reference evidence="6" key="1">
    <citation type="journal article" date="2004" name="Nature">
        <title>Genome duplication in the teleost fish Tetraodon nigroviridis reveals the early vertebrate proto-karyotype.</title>
        <authorList>
            <person name="Jaillon O."/>
            <person name="Aury J.-M."/>
            <person name="Brunet F."/>
            <person name="Petit J.-L."/>
            <person name="Stange-Thomann N."/>
            <person name="Mauceli E."/>
            <person name="Bouneau L."/>
            <person name="Fischer C."/>
            <person name="Ozouf-Costaz C."/>
            <person name="Bernot A."/>
            <person name="Nicaud S."/>
            <person name="Jaffe D."/>
            <person name="Fisher S."/>
            <person name="Lutfalla G."/>
            <person name="Dossat C."/>
            <person name="Segurens B."/>
            <person name="Dasilva C."/>
            <person name="Salanoubat M."/>
            <person name="Levy M."/>
            <person name="Boudet N."/>
            <person name="Castellano S."/>
            <person name="Anthouard V."/>
            <person name="Jubin C."/>
            <person name="Castelli V."/>
            <person name="Katinka M."/>
            <person name="Vacherie B."/>
            <person name="Biemont C."/>
            <person name="Skalli Z."/>
            <person name="Cattolico L."/>
            <person name="Poulain J."/>
            <person name="De Berardinis V."/>
            <person name="Cruaud C."/>
            <person name="Duprat S."/>
            <person name="Brottier P."/>
            <person name="Coutanceau J.-P."/>
            <person name="Gouzy J."/>
            <person name="Parra G."/>
            <person name="Lardier G."/>
            <person name="Chapple C."/>
            <person name="McKernan K.J."/>
            <person name="McEwan P."/>
            <person name="Bosak S."/>
            <person name="Kellis M."/>
            <person name="Volff J.-N."/>
            <person name="Guigo R."/>
            <person name="Zody M.C."/>
            <person name="Mesirov J."/>
            <person name="Lindblad-Toh K."/>
            <person name="Birren B."/>
            <person name="Nusbaum C."/>
            <person name="Kahn D."/>
            <person name="Robinson-Rechavi M."/>
            <person name="Laudet V."/>
            <person name="Schachter V."/>
            <person name="Quetier F."/>
            <person name="Saurin W."/>
            <person name="Scarpelli C."/>
            <person name="Wincker P."/>
            <person name="Lander E.S."/>
            <person name="Weissenbach J."/>
            <person name="Roest Crollius H."/>
        </authorList>
    </citation>
    <scope>NUCLEOTIDE SEQUENCE [LARGE SCALE GENOMIC DNA]</scope>
</reference>
<dbReference type="PROSITE" id="PS00678">
    <property type="entry name" value="WD_REPEATS_1"/>
    <property type="match status" value="2"/>
</dbReference>
<evidence type="ECO:0000256" key="3">
    <source>
        <dbReference type="ARBA" id="ARBA00022737"/>
    </source>
</evidence>
<dbReference type="Gene3D" id="2.130.10.10">
    <property type="entry name" value="YVTN repeat-like/Quinoprotein amine dehydrogenase"/>
    <property type="match status" value="1"/>
</dbReference>
<dbReference type="OrthoDB" id="270624at2759"/>
<evidence type="ECO:0000256" key="4">
    <source>
        <dbReference type="PROSITE-ProRule" id="PRU00221"/>
    </source>
</evidence>
<sequence length="550" mass="60935">LEMSCQITCVSWVSRGVAKETPDKVELNPEELQRIIAEAKDELGERAAGDEEEEDEGIEAEPHPSSHSGDVAAGDSQRQKAEDDGLAEYELDRYDEDTVTANLGDSLAGLTVFSSNEEDPYITLKDTDQYEREDFQIKPSDNLILTGRAEKDCCNLEIYGNGLLFGLYIIGCIRKSWIYIKAVTNINVLIFLSTVYNSEEESMYVHHDILLPAYPLCVEWLNFDPHPGEGPANYAAVGSMTPQIDVWDLDVVDCLEPVFTLGSKKATKKKKKSKKGAAAEPTEGHTDAVLDLSWNRLVRNVLASGSADEAVVLWDLSQGKAATTLRKHTDKVQTLAFHPFEAQTLISGSYDKTAILYDCRSPDSSYRTWRFSGQVERLVWNHFSPCNFLASTEDGFVYCLDARSDKPVFTLRAHDEEVSGQQKCIFMPVRVGKRKEDLSSSEIIRGHNKTMFSPGLELSSQIKGCLVTASADKHVKIWDVLNNKPTLVHSRDMKMGVLFCAACSPDLPFVYAFGGQKEGLRVWDISDVAAVSAVFGDRERLVATSGSQGS</sequence>
<feature type="compositionally biased region" description="Acidic residues" evidence="5">
    <location>
        <begin position="50"/>
        <end position="59"/>
    </location>
</feature>
<evidence type="ECO:0000256" key="1">
    <source>
        <dbReference type="ARBA" id="ARBA00022553"/>
    </source>
</evidence>
<dbReference type="SMART" id="SM00320">
    <property type="entry name" value="WD40"/>
    <property type="match status" value="5"/>
</dbReference>
<dbReference type="InterPro" id="IPR019775">
    <property type="entry name" value="WD40_repeat_CS"/>
</dbReference>
<feature type="repeat" description="WD" evidence="4">
    <location>
        <begin position="282"/>
        <end position="324"/>
    </location>
</feature>
<organism evidence="6">
    <name type="scientific">Tetraodon nigroviridis</name>
    <name type="common">Spotted green pufferfish</name>
    <name type="synonym">Chelonodon nigroviridis</name>
    <dbReference type="NCBI Taxonomy" id="99883"/>
    <lineage>
        <taxon>Eukaryota</taxon>
        <taxon>Metazoa</taxon>
        <taxon>Chordata</taxon>
        <taxon>Craniata</taxon>
        <taxon>Vertebrata</taxon>
        <taxon>Euteleostomi</taxon>
        <taxon>Actinopterygii</taxon>
        <taxon>Neopterygii</taxon>
        <taxon>Teleostei</taxon>
        <taxon>Neoteleostei</taxon>
        <taxon>Acanthomorphata</taxon>
        <taxon>Eupercaria</taxon>
        <taxon>Tetraodontiformes</taxon>
        <taxon>Tetradontoidea</taxon>
        <taxon>Tetraodontidae</taxon>
        <taxon>Tetraodon</taxon>
    </lineage>
</organism>
<dbReference type="KEGG" id="tng:GSTEN00034213G001"/>
<keyword evidence="1" id="KW-0597">Phosphoprotein</keyword>
<evidence type="ECO:0000256" key="5">
    <source>
        <dbReference type="SAM" id="MobiDB-lite"/>
    </source>
</evidence>
<keyword evidence="2 4" id="KW-0853">WD repeat</keyword>
<evidence type="ECO:0000313" key="6">
    <source>
        <dbReference type="EMBL" id="CAG12071.1"/>
    </source>
</evidence>
<dbReference type="InterPro" id="IPR044285">
    <property type="entry name" value="PWP1"/>
</dbReference>
<feature type="repeat" description="WD" evidence="4">
    <location>
        <begin position="466"/>
        <end position="488"/>
    </location>
</feature>
<feature type="region of interest" description="Disordered" evidence="5">
    <location>
        <begin position="37"/>
        <end position="84"/>
    </location>
</feature>
<dbReference type="GO" id="GO:0005634">
    <property type="term" value="C:nucleus"/>
    <property type="evidence" value="ECO:0007669"/>
    <property type="project" value="TreeGrafter"/>
</dbReference>
<dbReference type="PROSITE" id="PS50082">
    <property type="entry name" value="WD_REPEATS_2"/>
    <property type="match status" value="3"/>
</dbReference>